<keyword evidence="3 4" id="KW-0648">Protein biosynthesis</keyword>
<gene>
    <name evidence="4" type="primary">prfB</name>
    <name evidence="7" type="ORF">IX56_11550</name>
</gene>
<dbReference type="Pfam" id="PF00472">
    <property type="entry name" value="RF-1"/>
    <property type="match status" value="1"/>
</dbReference>
<evidence type="ECO:0000259" key="6">
    <source>
        <dbReference type="PROSITE" id="PS00745"/>
    </source>
</evidence>
<feature type="modified residue" description="N5-methylglutamine" evidence="4">
    <location>
        <position position="250"/>
    </location>
</feature>
<organism evidence="7 8">
    <name type="scientific">Paracoccus sanguinis</name>
    <dbReference type="NCBI Taxonomy" id="1545044"/>
    <lineage>
        <taxon>Bacteria</taxon>
        <taxon>Pseudomonadati</taxon>
        <taxon>Pseudomonadota</taxon>
        <taxon>Alphaproteobacteria</taxon>
        <taxon>Rhodobacterales</taxon>
        <taxon>Paracoccaceae</taxon>
        <taxon>Paracoccus</taxon>
    </lineage>
</organism>
<name>A0A099GGC8_9RHOB</name>
<reference evidence="7 8" key="2">
    <citation type="submission" date="2014-10" db="EMBL/GenBank/DDBJ databases">
        <title>Paracoccus sanguinis sp. nov., isolated from clinical specimens of New York State patients.</title>
        <authorList>
            <person name="Mingle L.A."/>
            <person name="Cole J.A."/>
            <person name="Lapierre P."/>
            <person name="Musser K.A."/>
        </authorList>
    </citation>
    <scope>NUCLEOTIDE SEQUENCE [LARGE SCALE GENOMIC DNA]</scope>
    <source>
        <strain evidence="7 8">5503</strain>
    </source>
</reference>
<dbReference type="GO" id="GO:0016149">
    <property type="term" value="F:translation release factor activity, codon specific"/>
    <property type="evidence" value="ECO:0007669"/>
    <property type="project" value="UniProtKB-UniRule"/>
</dbReference>
<keyword evidence="2 4" id="KW-0488">Methylation</keyword>
<dbReference type="Proteomes" id="UP000029858">
    <property type="component" value="Unassembled WGS sequence"/>
</dbReference>
<dbReference type="Gene3D" id="3.30.70.1660">
    <property type="match status" value="1"/>
</dbReference>
<dbReference type="InterPro" id="IPR000352">
    <property type="entry name" value="Pep_chain_release_fac_I"/>
</dbReference>
<comment type="PTM">
    <text evidence="4">Methylated by PrmC. Methylation increases the termination efficiency of RF2.</text>
</comment>
<dbReference type="NCBIfam" id="TIGR00020">
    <property type="entry name" value="prfB"/>
    <property type="match status" value="1"/>
</dbReference>
<dbReference type="FunFam" id="3.30.160.20:FF:000004">
    <property type="entry name" value="Peptide chain release factor 1"/>
    <property type="match status" value="1"/>
</dbReference>
<comment type="subcellular location">
    <subcellularLocation>
        <location evidence="4">Cytoplasm</location>
    </subcellularLocation>
</comment>
<dbReference type="HAMAP" id="MF_00094">
    <property type="entry name" value="Rel_fac_2"/>
    <property type="match status" value="1"/>
</dbReference>
<dbReference type="PROSITE" id="PS00745">
    <property type="entry name" value="RF_PROK_I"/>
    <property type="match status" value="1"/>
</dbReference>
<protein>
    <recommendedName>
        <fullName evidence="4 5">Peptide chain release factor 2</fullName>
        <shortName evidence="4">RF-2</shortName>
    </recommendedName>
</protein>
<dbReference type="GO" id="GO:0005737">
    <property type="term" value="C:cytoplasm"/>
    <property type="evidence" value="ECO:0007669"/>
    <property type="project" value="UniProtKB-SubCell"/>
</dbReference>
<evidence type="ECO:0000256" key="5">
    <source>
        <dbReference type="NCBIfam" id="TIGR00020"/>
    </source>
</evidence>
<accession>A0A099GGC8</accession>
<dbReference type="AlphaFoldDB" id="A0A099GGC8"/>
<feature type="domain" description="Prokaryotic-type class I peptide chain release factors" evidence="6">
    <location>
        <begin position="243"/>
        <end position="259"/>
    </location>
</feature>
<evidence type="ECO:0000256" key="4">
    <source>
        <dbReference type="HAMAP-Rule" id="MF_00094"/>
    </source>
</evidence>
<dbReference type="RefSeq" id="WP_036710403.1">
    <property type="nucleotide sequence ID" value="NZ_JRKQ01000061.1"/>
</dbReference>
<sequence length="375" mass="41337">MRAETQATVESIRKSLGLLAQRMDWETAPHRLEEMNAMIEDGDLWSDPSRAQKLMRDRQVLSDKVETYRRIDQDLKDSVELIELGEAEGDAEIVSDAEATLKGLAELAASKELEALLDGEADGNDTFLEINAGAGGTESCDWAAMLARMYTRWAEKKGYKVELQSETAGDEAGIRSAAFKISGPNAYGWLKSESGVHRLVRISPYDSAARRHTSFSSVWVYPVVDDNIEIVIPDNEIRIDTYRSSGAGGQHVNTTDSAVRITHLPTNIVVTSSMKSQHQNREAAMNALKARLYQLELDKRNAAINAAHENKGDAGWGNQIRSYVLQPYQMVKDLRTSYETSDTQGVLDGDLDGFMAATLAMDVSGKSRAEANADD</sequence>
<dbReference type="PANTHER" id="PTHR43116:SF3">
    <property type="entry name" value="CLASS I PEPTIDE CHAIN RELEASE FACTOR"/>
    <property type="match status" value="1"/>
</dbReference>
<proteinExistence type="inferred from homology"/>
<dbReference type="Gene3D" id="1.20.58.410">
    <property type="entry name" value="Release factor"/>
    <property type="match status" value="1"/>
</dbReference>
<dbReference type="SMART" id="SM00937">
    <property type="entry name" value="PCRF"/>
    <property type="match status" value="1"/>
</dbReference>
<evidence type="ECO:0000256" key="2">
    <source>
        <dbReference type="ARBA" id="ARBA00022481"/>
    </source>
</evidence>
<dbReference type="InterPro" id="IPR005139">
    <property type="entry name" value="PCRF"/>
</dbReference>
<dbReference type="Gene3D" id="3.30.160.20">
    <property type="match status" value="1"/>
</dbReference>
<evidence type="ECO:0000313" key="8">
    <source>
        <dbReference type="Proteomes" id="UP000029858"/>
    </source>
</evidence>
<dbReference type="Pfam" id="PF03462">
    <property type="entry name" value="PCRF"/>
    <property type="match status" value="1"/>
</dbReference>
<comment type="caution">
    <text evidence="7">The sequence shown here is derived from an EMBL/GenBank/DDBJ whole genome shotgun (WGS) entry which is preliminary data.</text>
</comment>
<dbReference type="EMBL" id="JRKQ01000061">
    <property type="protein sequence ID" value="KGJ21880.1"/>
    <property type="molecule type" value="Genomic_DNA"/>
</dbReference>
<comment type="similarity">
    <text evidence="1 4">Belongs to the prokaryotic/mitochondrial release factor family.</text>
</comment>
<reference evidence="7 8" key="1">
    <citation type="submission" date="2014-09" db="EMBL/GenBank/DDBJ databases">
        <authorList>
            <person name="McGinnis J.M."/>
            <person name="Wolfgang W.J."/>
        </authorList>
    </citation>
    <scope>NUCLEOTIDE SEQUENCE [LARGE SCALE GENOMIC DNA]</scope>
    <source>
        <strain evidence="7 8">5503</strain>
    </source>
</reference>
<evidence type="ECO:0000256" key="3">
    <source>
        <dbReference type="ARBA" id="ARBA00022917"/>
    </source>
</evidence>
<keyword evidence="4" id="KW-0963">Cytoplasm</keyword>
<evidence type="ECO:0000313" key="7">
    <source>
        <dbReference type="EMBL" id="KGJ21880.1"/>
    </source>
</evidence>
<evidence type="ECO:0000256" key="1">
    <source>
        <dbReference type="ARBA" id="ARBA00010835"/>
    </source>
</evidence>
<dbReference type="PANTHER" id="PTHR43116">
    <property type="entry name" value="PEPTIDE CHAIN RELEASE FACTOR 2"/>
    <property type="match status" value="1"/>
</dbReference>
<dbReference type="InterPro" id="IPR004374">
    <property type="entry name" value="PrfB"/>
</dbReference>
<dbReference type="InterPro" id="IPR045853">
    <property type="entry name" value="Pep_chain_release_fac_I_sf"/>
</dbReference>
<comment type="function">
    <text evidence="4">Peptide chain release factor 2 directs the termination of translation in response to the peptide chain termination codons UGA and UAA.</text>
</comment>
<dbReference type="SUPFAM" id="SSF75620">
    <property type="entry name" value="Release factor"/>
    <property type="match status" value="1"/>
</dbReference>